<dbReference type="Pfam" id="PF14111">
    <property type="entry name" value="DUF4283"/>
    <property type="match status" value="1"/>
</dbReference>
<gene>
    <name evidence="2" type="primary">Pol_38</name>
    <name evidence="2" type="ORF">CK203_080475</name>
</gene>
<protein>
    <submittedName>
        <fullName evidence="2">LINE-1 retrotransposable element ORF2 protein</fullName>
    </submittedName>
</protein>
<feature type="domain" description="Reverse transcriptase" evidence="1">
    <location>
        <begin position="595"/>
        <end position="854"/>
    </location>
</feature>
<dbReference type="EMBL" id="QGNW01001369">
    <property type="protein sequence ID" value="RVW43713.1"/>
    <property type="molecule type" value="Genomic_DNA"/>
</dbReference>
<dbReference type="SUPFAM" id="SSF56672">
    <property type="entry name" value="DNA/RNA polymerases"/>
    <property type="match status" value="1"/>
</dbReference>
<proteinExistence type="predicted"/>
<evidence type="ECO:0000313" key="2">
    <source>
        <dbReference type="EMBL" id="RVW43713.1"/>
    </source>
</evidence>
<dbReference type="PANTHER" id="PTHR46890:SF50">
    <property type="entry name" value="RNA-DIRECTED DNA POLYMERASE, EUKARYOTA, REVERSE TRANSCRIPTASE ZINC-BINDING DOMAIN PROTEIN-RELATED"/>
    <property type="match status" value="1"/>
</dbReference>
<dbReference type="InterPro" id="IPR052343">
    <property type="entry name" value="Retrotransposon-Effector_Assoc"/>
</dbReference>
<comment type="caution">
    <text evidence="2">The sequence shown here is derived from an EMBL/GenBank/DDBJ whole genome shotgun (WGS) entry which is preliminary data.</text>
</comment>
<dbReference type="PANTHER" id="PTHR46890">
    <property type="entry name" value="NON-LTR RETROLELEMENT REVERSE TRANSCRIPTASE-LIKE PROTEIN-RELATED"/>
    <property type="match status" value="1"/>
</dbReference>
<dbReference type="Pfam" id="PF00078">
    <property type="entry name" value="RVT_1"/>
    <property type="match status" value="1"/>
</dbReference>
<evidence type="ECO:0000313" key="3">
    <source>
        <dbReference type="Proteomes" id="UP000288805"/>
    </source>
</evidence>
<dbReference type="InterPro" id="IPR043502">
    <property type="entry name" value="DNA/RNA_pol_sf"/>
</dbReference>
<name>A0A438E7N9_VITVI</name>
<accession>A0A438E7N9</accession>
<organism evidence="2 3">
    <name type="scientific">Vitis vinifera</name>
    <name type="common">Grape</name>
    <dbReference type="NCBI Taxonomy" id="29760"/>
    <lineage>
        <taxon>Eukaryota</taxon>
        <taxon>Viridiplantae</taxon>
        <taxon>Streptophyta</taxon>
        <taxon>Embryophyta</taxon>
        <taxon>Tracheophyta</taxon>
        <taxon>Spermatophyta</taxon>
        <taxon>Magnoliopsida</taxon>
        <taxon>eudicotyledons</taxon>
        <taxon>Gunneridae</taxon>
        <taxon>Pentapetalae</taxon>
        <taxon>rosids</taxon>
        <taxon>Vitales</taxon>
        <taxon>Vitaceae</taxon>
        <taxon>Viteae</taxon>
        <taxon>Vitis</taxon>
    </lineage>
</organism>
<dbReference type="InterPro" id="IPR000477">
    <property type="entry name" value="RT_dom"/>
</dbReference>
<sequence length="1081" mass="120828">MTDRKALEMEKVTGMKHRKGQASGWNSLAVRLRGLGVIPSEGLKFTNMLEVSLKLKGVPKVLWKEKRVETKSFADAAKSTPGRVGESVWLEVGEREVCRRLDQMRQCLVGRWGIFSAPLPELEYGLLLFDFDLPYEVERVLARGKISIKENFIILDKWNPEVGCSCKKSNADEAWVRVVGLPLHLWSFEVFKRIRDGCGGFVAVDEDTRSLTELQWAWILSKGEGGAVEDADGVQDVSLVGGNPSTLSVEASREETDERGANRVWALGLLELTQKEKGHFMGMRLQSLYLELEASSCSPKIEALVEMQAEMTTPSYVNRRFFPMGGRELSSSTPDLGRVVLNEGSFGGLASVGEKSVVGEGVGGEFEGLLQDMEGKGCRWDDNCLAMFSKFLGFLQKETKIQDMSQGVVHSLDVGRFLGWGAVSARGVAGGVVVFWDKRVLELVDMEVGLFSISCRFKNCEDGFPSEHSREGRLSESMRRFSEVIDELASRDLPLQGGPFMWSGGLNGQFRPVSDHFPILLDGGGVRRGPIPFRFENMWLKEEGFKELFRGWWQGGQGGLQEVGVYGGNLVETEIKRNVVEGRRIGEEEAARMEEMFSMEEVFLALLELNGDKAPSPDGFPIAFWLKKVVSKVVSPTQNAFVEGRQILDTALIANEVINSLLKWDESGVLCKLDLEKAYDHINWDFLLTVMQKMGFGEKWAVWIRWCISTASFSVLINGSPSGFFQSTRGLRQEDPLSPYLFVLGMEALNCLINRAVREGFLTDYRIRRTGGSGIQVSHLLFADDTLVFCEDSQEKMAFLSLLLMWFEVISGLSINLNKSELLPVGRVESVEVLAAELGCKVGSLPSTYLGLLKVLLISRWQCGMVWKRGCGRDLPCGRGSSFPRGGDSLSFGARWDFLWGGGALEKRPHLVKWVVVCSHKKKGGLGIRNLSILNRALLCKWSWRFAVERESFWKLIISRKFGEEGGGWISREVREGYGVGFWKEIRKEGLLLFKNVSFAVGDARRIVGILWGIGEGGWIPCFSRSFNDWEVEAVERLLSTLQGKRLVASPVSMEHHLEPLCAYKGGFFFAWEASWGKLLT</sequence>
<dbReference type="InterPro" id="IPR025558">
    <property type="entry name" value="DUF4283"/>
</dbReference>
<dbReference type="PROSITE" id="PS50878">
    <property type="entry name" value="RT_POL"/>
    <property type="match status" value="1"/>
</dbReference>
<dbReference type="CDD" id="cd01650">
    <property type="entry name" value="RT_nLTR_like"/>
    <property type="match status" value="1"/>
</dbReference>
<reference evidence="2 3" key="1">
    <citation type="journal article" date="2018" name="PLoS Genet.">
        <title>Population sequencing reveals clonal diversity and ancestral inbreeding in the grapevine cultivar Chardonnay.</title>
        <authorList>
            <person name="Roach M.J."/>
            <person name="Johnson D.L."/>
            <person name="Bohlmann J."/>
            <person name="van Vuuren H.J."/>
            <person name="Jones S.J."/>
            <person name="Pretorius I.S."/>
            <person name="Schmidt S.A."/>
            <person name="Borneman A.R."/>
        </authorList>
    </citation>
    <scope>NUCLEOTIDE SEQUENCE [LARGE SCALE GENOMIC DNA]</scope>
    <source>
        <strain evidence="3">cv. Chardonnay</strain>
        <tissue evidence="2">Leaf</tissue>
    </source>
</reference>
<dbReference type="AlphaFoldDB" id="A0A438E7N9"/>
<dbReference type="Proteomes" id="UP000288805">
    <property type="component" value="Unassembled WGS sequence"/>
</dbReference>
<evidence type="ECO:0000259" key="1">
    <source>
        <dbReference type="PROSITE" id="PS50878"/>
    </source>
</evidence>